<evidence type="ECO:0000313" key="2">
    <source>
        <dbReference type="Proteomes" id="UP000008311"/>
    </source>
</evidence>
<gene>
    <name evidence="1" type="ORF">RCOM_1572590</name>
</gene>
<dbReference type="InParanoid" id="B9SZN8"/>
<reference evidence="2" key="1">
    <citation type="journal article" date="2010" name="Nat. Biotechnol.">
        <title>Draft genome sequence of the oilseed species Ricinus communis.</title>
        <authorList>
            <person name="Chan A.P."/>
            <person name="Crabtree J."/>
            <person name="Zhao Q."/>
            <person name="Lorenzi H."/>
            <person name="Orvis J."/>
            <person name="Puiu D."/>
            <person name="Melake-Berhan A."/>
            <person name="Jones K.M."/>
            <person name="Redman J."/>
            <person name="Chen G."/>
            <person name="Cahoon E.B."/>
            <person name="Gedil M."/>
            <person name="Stanke M."/>
            <person name="Haas B.J."/>
            <person name="Wortman J.R."/>
            <person name="Fraser-Liggett C.M."/>
            <person name="Ravel J."/>
            <person name="Rabinowicz P.D."/>
        </authorList>
    </citation>
    <scope>NUCLEOTIDE SEQUENCE [LARGE SCALE GENOMIC DNA]</scope>
    <source>
        <strain evidence="2">cv. Hale</strain>
    </source>
</reference>
<dbReference type="Proteomes" id="UP000008311">
    <property type="component" value="Unassembled WGS sequence"/>
</dbReference>
<proteinExistence type="predicted"/>
<sequence>MFLAGPSPIALAERLVYRFTREGEDPFVGKDLEDFSEMHDAGFISKDHIAQYAVNSQVFCLS</sequence>
<accession>B9SZN8</accession>
<organism evidence="1 2">
    <name type="scientific">Ricinus communis</name>
    <name type="common">Castor bean</name>
    <dbReference type="NCBI Taxonomy" id="3988"/>
    <lineage>
        <taxon>Eukaryota</taxon>
        <taxon>Viridiplantae</taxon>
        <taxon>Streptophyta</taxon>
        <taxon>Embryophyta</taxon>
        <taxon>Tracheophyta</taxon>
        <taxon>Spermatophyta</taxon>
        <taxon>Magnoliopsida</taxon>
        <taxon>eudicotyledons</taxon>
        <taxon>Gunneridae</taxon>
        <taxon>Pentapetalae</taxon>
        <taxon>rosids</taxon>
        <taxon>fabids</taxon>
        <taxon>Malpighiales</taxon>
        <taxon>Euphorbiaceae</taxon>
        <taxon>Acalyphoideae</taxon>
        <taxon>Acalypheae</taxon>
        <taxon>Ricinus</taxon>
    </lineage>
</organism>
<keyword evidence="2" id="KW-1185">Reference proteome</keyword>
<evidence type="ECO:0000313" key="1">
    <source>
        <dbReference type="EMBL" id="EEF30927.1"/>
    </source>
</evidence>
<dbReference type="EMBL" id="EQ974281">
    <property type="protein sequence ID" value="EEF30927.1"/>
    <property type="molecule type" value="Genomic_DNA"/>
</dbReference>
<protein>
    <submittedName>
        <fullName evidence="1">Uncharacterized protein</fullName>
    </submittedName>
</protein>
<name>B9SZN8_RICCO</name>
<dbReference type="AlphaFoldDB" id="B9SZN8"/>